<accession>A0A7V2WV41</accession>
<evidence type="ECO:0000256" key="2">
    <source>
        <dbReference type="ARBA" id="ARBA00022741"/>
    </source>
</evidence>
<dbReference type="GO" id="GO:0009252">
    <property type="term" value="P:peptidoglycan biosynthetic process"/>
    <property type="evidence" value="ECO:0007669"/>
    <property type="project" value="UniProtKB-UniPathway"/>
</dbReference>
<proteinExistence type="predicted"/>
<dbReference type="SUPFAM" id="SSF53623">
    <property type="entry name" value="MurD-like peptide ligases, catalytic domain"/>
    <property type="match status" value="1"/>
</dbReference>
<dbReference type="GO" id="GO:0008764">
    <property type="term" value="F:UDP-N-acetylmuramoylalanine-D-glutamate ligase activity"/>
    <property type="evidence" value="ECO:0007669"/>
    <property type="project" value="UniProtKB-EC"/>
</dbReference>
<dbReference type="Proteomes" id="UP000885750">
    <property type="component" value="Unassembled WGS sequence"/>
</dbReference>
<dbReference type="Pfam" id="PF08245">
    <property type="entry name" value="Mur_ligase_M"/>
    <property type="match status" value="1"/>
</dbReference>
<organism evidence="5">
    <name type="scientific">Leucothrix mucor</name>
    <dbReference type="NCBI Taxonomy" id="45248"/>
    <lineage>
        <taxon>Bacteria</taxon>
        <taxon>Pseudomonadati</taxon>
        <taxon>Pseudomonadota</taxon>
        <taxon>Gammaproteobacteria</taxon>
        <taxon>Thiotrichales</taxon>
        <taxon>Thiotrichaceae</taxon>
        <taxon>Leucothrix</taxon>
    </lineage>
</organism>
<evidence type="ECO:0000256" key="3">
    <source>
        <dbReference type="ARBA" id="ARBA00022840"/>
    </source>
</evidence>
<name>A0A7V2WV41_LEUMU</name>
<evidence type="ECO:0000259" key="4">
    <source>
        <dbReference type="Pfam" id="PF08245"/>
    </source>
</evidence>
<dbReference type="PANTHER" id="PTHR43692:SF1">
    <property type="entry name" value="UDP-N-ACETYLMURAMOYLALANINE--D-GLUTAMATE LIGASE"/>
    <property type="match status" value="1"/>
</dbReference>
<dbReference type="AlphaFoldDB" id="A0A7V2WV41"/>
<sequence length="313" mass="34008">MTQMQSKHQMDKNTQTQVTWDTLVVGLGTTGLSVVRYLADQEKDFAVTDSRLMPPGKDELVKNYPQVPYYFGGFSPKVFMQPRQLIVNPGIAVATSEIQQAKGNGAEIIGDIELFAREAKAPIIAITGSNGKTTVTTLLQLMAKKSQVMAQTGGNIGTPALDLLAVEEAEKTELYILELSSFQLETTNSLKTATAVVLNISEDHLDRYAGLEHYAATKGVIYNHCEQPLINRDDAAAMALAQGRATLSFGLDEPQQGHYGLRQKDNKTWLAKGELCLLAVDEMKLAGKHNQANALAALAMGEVVGLKQQAMLE</sequence>
<evidence type="ECO:0000313" key="5">
    <source>
        <dbReference type="EMBL" id="HFC92781.1"/>
    </source>
</evidence>
<feature type="non-terminal residue" evidence="5">
    <location>
        <position position="313"/>
    </location>
</feature>
<dbReference type="Pfam" id="PF21799">
    <property type="entry name" value="MurD-like_N"/>
    <property type="match status" value="1"/>
</dbReference>
<dbReference type="InterPro" id="IPR005762">
    <property type="entry name" value="MurD"/>
</dbReference>
<dbReference type="GO" id="GO:0005524">
    <property type="term" value="F:ATP binding"/>
    <property type="evidence" value="ECO:0007669"/>
    <property type="project" value="UniProtKB-KW"/>
</dbReference>
<keyword evidence="3" id="KW-0067">ATP-binding</keyword>
<dbReference type="PANTHER" id="PTHR43692">
    <property type="entry name" value="UDP-N-ACETYLMURAMOYLALANINE--D-GLUTAMATE LIGASE"/>
    <property type="match status" value="1"/>
</dbReference>
<protein>
    <submittedName>
        <fullName evidence="5">UDP-N-acetylmuramoyl-L-alanine--D-glutamate ligase</fullName>
        <ecNumber evidence="5">6.3.2.9</ecNumber>
    </submittedName>
</protein>
<dbReference type="EMBL" id="DRMS01000306">
    <property type="protein sequence ID" value="HFC92781.1"/>
    <property type="molecule type" value="Genomic_DNA"/>
</dbReference>
<comment type="caution">
    <text evidence="5">The sequence shown here is derived from an EMBL/GenBank/DDBJ whole genome shotgun (WGS) entry which is preliminary data.</text>
</comment>
<dbReference type="GO" id="GO:0008360">
    <property type="term" value="P:regulation of cell shape"/>
    <property type="evidence" value="ECO:0007669"/>
    <property type="project" value="InterPro"/>
</dbReference>
<dbReference type="NCBIfam" id="TIGR01087">
    <property type="entry name" value="murD"/>
    <property type="match status" value="1"/>
</dbReference>
<dbReference type="EC" id="6.3.2.9" evidence="5"/>
<dbReference type="InterPro" id="IPR036565">
    <property type="entry name" value="Mur-like_cat_sf"/>
</dbReference>
<dbReference type="GO" id="GO:0005737">
    <property type="term" value="C:cytoplasm"/>
    <property type="evidence" value="ECO:0007669"/>
    <property type="project" value="InterPro"/>
</dbReference>
<dbReference type="Gene3D" id="3.40.1190.10">
    <property type="entry name" value="Mur-like, catalytic domain"/>
    <property type="match status" value="1"/>
</dbReference>
<gene>
    <name evidence="5" type="primary">murD</name>
    <name evidence="5" type="ORF">ENJ51_08220</name>
</gene>
<dbReference type="InterPro" id="IPR013221">
    <property type="entry name" value="Mur_ligase_cen"/>
</dbReference>
<dbReference type="Gene3D" id="3.40.50.720">
    <property type="entry name" value="NAD(P)-binding Rossmann-like Domain"/>
    <property type="match status" value="1"/>
</dbReference>
<dbReference type="UniPathway" id="UPA00219"/>
<reference evidence="5" key="1">
    <citation type="journal article" date="2020" name="mSystems">
        <title>Genome- and Community-Level Interaction Insights into Carbon Utilization and Element Cycling Functions of Hydrothermarchaeota in Hydrothermal Sediment.</title>
        <authorList>
            <person name="Zhou Z."/>
            <person name="Liu Y."/>
            <person name="Xu W."/>
            <person name="Pan J."/>
            <person name="Luo Z.H."/>
            <person name="Li M."/>
        </authorList>
    </citation>
    <scope>NUCLEOTIDE SEQUENCE [LARGE SCALE GENOMIC DNA]</scope>
    <source>
        <strain evidence="5">HyVt-493</strain>
    </source>
</reference>
<dbReference type="GO" id="GO:0051301">
    <property type="term" value="P:cell division"/>
    <property type="evidence" value="ECO:0007669"/>
    <property type="project" value="InterPro"/>
</dbReference>
<keyword evidence="1 5" id="KW-0436">Ligase</keyword>
<dbReference type="SUPFAM" id="SSF51984">
    <property type="entry name" value="MurCD N-terminal domain"/>
    <property type="match status" value="1"/>
</dbReference>
<keyword evidence="2" id="KW-0547">Nucleotide-binding</keyword>
<evidence type="ECO:0000256" key="1">
    <source>
        <dbReference type="ARBA" id="ARBA00022598"/>
    </source>
</evidence>
<feature type="domain" description="Mur ligase central" evidence="4">
    <location>
        <begin position="126"/>
        <end position="300"/>
    </location>
</feature>